<accession>A0A1G4JKI9</accession>
<keyword evidence="5" id="KW-0539">Nucleus</keyword>
<keyword evidence="4" id="KW-0804">Transcription</keyword>
<evidence type="ECO:0000256" key="2">
    <source>
        <dbReference type="ARBA" id="ARBA00022491"/>
    </source>
</evidence>
<feature type="compositionally biased region" description="Low complexity" evidence="7">
    <location>
        <begin position="184"/>
        <end position="194"/>
    </location>
</feature>
<protein>
    <submittedName>
        <fullName evidence="8">LADA_0F06920g1_1</fullName>
    </submittedName>
</protein>
<dbReference type="InterPro" id="IPR013907">
    <property type="entry name" value="Sds3"/>
</dbReference>
<dbReference type="Proteomes" id="UP000190274">
    <property type="component" value="Chromosome F"/>
</dbReference>
<feature type="region of interest" description="Disordered" evidence="7">
    <location>
        <begin position="1"/>
        <end position="200"/>
    </location>
</feature>
<feature type="compositionally biased region" description="Basic and acidic residues" evidence="7">
    <location>
        <begin position="121"/>
        <end position="132"/>
    </location>
</feature>
<name>A0A1G4JKI9_9SACH</name>
<evidence type="ECO:0000256" key="4">
    <source>
        <dbReference type="ARBA" id="ARBA00023163"/>
    </source>
</evidence>
<dbReference type="GO" id="GO:2001247">
    <property type="term" value="P:positive regulation of phosphatidylcholine biosynthetic process"/>
    <property type="evidence" value="ECO:0007669"/>
    <property type="project" value="EnsemblFungi"/>
</dbReference>
<reference evidence="8 9" key="1">
    <citation type="submission" date="2016-03" db="EMBL/GenBank/DDBJ databases">
        <authorList>
            <person name="Devillers H."/>
        </authorList>
    </citation>
    <scope>NUCLEOTIDE SEQUENCE [LARGE SCALE GENOMIC DNA]</scope>
    <source>
        <strain evidence="8">CBS 10888</strain>
    </source>
</reference>
<comment type="subcellular location">
    <subcellularLocation>
        <location evidence="1">Nucleus</location>
    </subcellularLocation>
</comment>
<feature type="coiled-coil region" evidence="6">
    <location>
        <begin position="203"/>
        <end position="230"/>
    </location>
</feature>
<dbReference type="GO" id="GO:0000122">
    <property type="term" value="P:negative regulation of transcription by RNA polymerase II"/>
    <property type="evidence" value="ECO:0007669"/>
    <property type="project" value="EnsemblFungi"/>
</dbReference>
<dbReference type="GO" id="GO:1900090">
    <property type="term" value="P:positive regulation of inositol biosynthetic process"/>
    <property type="evidence" value="ECO:0007669"/>
    <property type="project" value="EnsemblFungi"/>
</dbReference>
<dbReference type="GO" id="GO:0030174">
    <property type="term" value="P:regulation of DNA-templated DNA replication initiation"/>
    <property type="evidence" value="ECO:0007669"/>
    <property type="project" value="EnsemblFungi"/>
</dbReference>
<evidence type="ECO:0000313" key="9">
    <source>
        <dbReference type="Proteomes" id="UP000190274"/>
    </source>
</evidence>
<dbReference type="GO" id="GO:1900470">
    <property type="term" value="P:positive regulation of phosphatidylserine biosynthetic process"/>
    <property type="evidence" value="ECO:0007669"/>
    <property type="project" value="EnsemblFungi"/>
</dbReference>
<dbReference type="SMART" id="SM01401">
    <property type="entry name" value="Sds3"/>
    <property type="match status" value="1"/>
</dbReference>
<keyword evidence="9" id="KW-1185">Reference proteome</keyword>
<evidence type="ECO:0000313" key="8">
    <source>
        <dbReference type="EMBL" id="SCU90883.1"/>
    </source>
</evidence>
<dbReference type="Pfam" id="PF08598">
    <property type="entry name" value="Sds3"/>
    <property type="match status" value="1"/>
</dbReference>
<keyword evidence="6" id="KW-0175">Coiled coil</keyword>
<dbReference type="EMBL" id="LT598458">
    <property type="protein sequence ID" value="SCU90883.1"/>
    <property type="molecule type" value="Genomic_DNA"/>
</dbReference>
<dbReference type="GO" id="GO:1900469">
    <property type="term" value="P:negative regulation of phosphatidylserine biosynthetic process"/>
    <property type="evidence" value="ECO:0007669"/>
    <property type="project" value="EnsemblFungi"/>
</dbReference>
<sequence length="431" mass="48068">MSSDAETEKLEEEPSGAVVLSQLAREHAGEGADGGQEEPHPVASTEESPGEVPVEVPIEGSTQQQPQSQSPTQEPSSSFQQDALLGTETAPPSAVPQPSDTATQEAVLQASASAPSPILKRSLDDEHPDSHFKKPRLPATGVEKVEENDDDNDADEDEDEAEDEMLDKTESQGPAAANISRKPTTAATASAETHSSMEAESTRLAALKEITEIERQFAELRQKLHDSKMAKLQTETQMCLEGSHPALQDYYQKIDSVRDFKLRRAYQRQKYELECIDKETKATRCFIHQNFQRKVSNLKHDMLVNTTQRWYDINKERREMDIVVPDVNYHVPVKIDGKTLSCITGYAAPAQLRREGDPLSEDLQCEGIQIRFKNNPVDKLEVIVDRMRFNNELSDLEGLKRFFDGFPGAPSLSGLKDSEIYEDLQAMQRNS</sequence>
<dbReference type="GO" id="GO:0061188">
    <property type="term" value="P:negative regulation of rDNA heterochromatin formation"/>
    <property type="evidence" value="ECO:0007669"/>
    <property type="project" value="EnsemblFungi"/>
</dbReference>
<dbReference type="GO" id="GO:0033698">
    <property type="term" value="C:Rpd3L complex"/>
    <property type="evidence" value="ECO:0007669"/>
    <property type="project" value="EnsemblFungi"/>
</dbReference>
<feature type="compositionally biased region" description="Acidic residues" evidence="7">
    <location>
        <begin position="146"/>
        <end position="165"/>
    </location>
</feature>
<gene>
    <name evidence="8" type="ORF">LADA_0F06920G</name>
</gene>
<evidence type="ECO:0000256" key="3">
    <source>
        <dbReference type="ARBA" id="ARBA00023015"/>
    </source>
</evidence>
<dbReference type="GO" id="GO:2001246">
    <property type="term" value="P:negative regulation of phosphatidylcholine biosynthetic process"/>
    <property type="evidence" value="ECO:0007669"/>
    <property type="project" value="EnsemblFungi"/>
</dbReference>
<evidence type="ECO:0000256" key="1">
    <source>
        <dbReference type="ARBA" id="ARBA00004123"/>
    </source>
</evidence>
<dbReference type="GO" id="GO:0061186">
    <property type="term" value="P:negative regulation of silent mating-type cassette heterochromatin formation"/>
    <property type="evidence" value="ECO:0007669"/>
    <property type="project" value="EnsemblFungi"/>
</dbReference>
<dbReference type="PANTHER" id="PTHR21964">
    <property type="entry name" value="BREAST CANCER METASTASIS-SUPPRESSOR 1"/>
    <property type="match status" value="1"/>
</dbReference>
<keyword evidence="2" id="KW-0678">Repressor</keyword>
<feature type="compositionally biased region" description="Low complexity" evidence="7">
    <location>
        <begin position="46"/>
        <end position="81"/>
    </location>
</feature>
<dbReference type="AlphaFoldDB" id="A0A1G4JKI9"/>
<dbReference type="GO" id="GO:1900089">
    <property type="term" value="P:negative regulation of inositol biosynthetic process"/>
    <property type="evidence" value="ECO:0007669"/>
    <property type="project" value="EnsemblFungi"/>
</dbReference>
<dbReference type="OrthoDB" id="20886at2759"/>
<feature type="compositionally biased region" description="Polar residues" evidence="7">
    <location>
        <begin position="96"/>
        <end position="114"/>
    </location>
</feature>
<dbReference type="GO" id="GO:0045944">
    <property type="term" value="P:positive regulation of transcription by RNA polymerase II"/>
    <property type="evidence" value="ECO:0007669"/>
    <property type="project" value="EnsemblFungi"/>
</dbReference>
<dbReference type="GO" id="GO:0034605">
    <property type="term" value="P:cellular response to heat"/>
    <property type="evidence" value="ECO:0007669"/>
    <property type="project" value="EnsemblFungi"/>
</dbReference>
<evidence type="ECO:0000256" key="6">
    <source>
        <dbReference type="SAM" id="Coils"/>
    </source>
</evidence>
<dbReference type="STRING" id="1266660.A0A1G4JKI9"/>
<organism evidence="8 9">
    <name type="scientific">Lachancea dasiensis</name>
    <dbReference type="NCBI Taxonomy" id="1072105"/>
    <lineage>
        <taxon>Eukaryota</taxon>
        <taxon>Fungi</taxon>
        <taxon>Dikarya</taxon>
        <taxon>Ascomycota</taxon>
        <taxon>Saccharomycotina</taxon>
        <taxon>Saccharomycetes</taxon>
        <taxon>Saccharomycetales</taxon>
        <taxon>Saccharomycetaceae</taxon>
        <taxon>Lachancea</taxon>
    </lineage>
</organism>
<proteinExistence type="predicted"/>
<keyword evidence="3" id="KW-0805">Transcription regulation</keyword>
<evidence type="ECO:0000256" key="7">
    <source>
        <dbReference type="SAM" id="MobiDB-lite"/>
    </source>
</evidence>
<dbReference type="GO" id="GO:0005739">
    <property type="term" value="C:mitochondrion"/>
    <property type="evidence" value="ECO:0007669"/>
    <property type="project" value="EnsemblFungi"/>
</dbReference>
<evidence type="ECO:0000256" key="5">
    <source>
        <dbReference type="ARBA" id="ARBA00023242"/>
    </source>
</evidence>